<organism evidence="2 3">
    <name type="scientific">Nonomuraea ferruginea</name>
    <dbReference type="NCBI Taxonomy" id="46174"/>
    <lineage>
        <taxon>Bacteria</taxon>
        <taxon>Bacillati</taxon>
        <taxon>Actinomycetota</taxon>
        <taxon>Actinomycetes</taxon>
        <taxon>Streptosporangiales</taxon>
        <taxon>Streptosporangiaceae</taxon>
        <taxon>Nonomuraea</taxon>
    </lineage>
</organism>
<comment type="caution">
    <text evidence="2">The sequence shown here is derived from an EMBL/GenBank/DDBJ whole genome shotgun (WGS) entry which is preliminary data.</text>
</comment>
<dbReference type="RefSeq" id="WP_271277488.1">
    <property type="nucleotide sequence ID" value="NZ_BAABFD010000016.1"/>
</dbReference>
<proteinExistence type="predicted"/>
<evidence type="ECO:0000256" key="1">
    <source>
        <dbReference type="SAM" id="MobiDB-lite"/>
    </source>
</evidence>
<reference evidence="2 3" key="1">
    <citation type="submission" date="2022-11" db="EMBL/GenBank/DDBJ databases">
        <title>Nonomuraea corallina sp. nov., a new species of the genus Nonomuraea isolated from sea side sediment in Thai sea.</title>
        <authorList>
            <person name="Ngamcharungchit C."/>
            <person name="Matsumoto A."/>
            <person name="Suriyachadkun C."/>
            <person name="Panbangred W."/>
            <person name="Inahashi Y."/>
            <person name="Intra B."/>
        </authorList>
    </citation>
    <scope>NUCLEOTIDE SEQUENCE [LARGE SCALE GENOMIC DNA]</scope>
    <source>
        <strain evidence="2 3">DSM 43553</strain>
    </source>
</reference>
<dbReference type="Proteomes" id="UP001212498">
    <property type="component" value="Unassembled WGS sequence"/>
</dbReference>
<gene>
    <name evidence="2" type="ORF">OUY24_21060</name>
</gene>
<keyword evidence="3" id="KW-1185">Reference proteome</keyword>
<accession>A0ABT4T0X2</accession>
<evidence type="ECO:0000313" key="2">
    <source>
        <dbReference type="EMBL" id="MDA0643122.1"/>
    </source>
</evidence>
<evidence type="ECO:0000313" key="3">
    <source>
        <dbReference type="Proteomes" id="UP001212498"/>
    </source>
</evidence>
<feature type="region of interest" description="Disordered" evidence="1">
    <location>
        <begin position="83"/>
        <end position="120"/>
    </location>
</feature>
<name>A0ABT4T0X2_9ACTN</name>
<sequence>MRLRQLFVIGLALSLLGIGVPAWSQDDPRSCNDLMAEDTPAYVVCRWMATPEEAAEIARFWLDNDGQNMRDTGPMDPIVIDCTESDCPTDSEGDGQSHDVGSPDVEGAEDGGQPECPTAEPCFVDPDEVTGAAVKKAAETPAGQAVKTSATSGMRVWIDAELADDHQAGNLAEAAKKIAALAAQPGVAGIRFSSGLGYDQTFATADELDTFVASASAALRKLAPGKKLAVHTAVPVFGCGAVAECTEALTEKHPLLDPDRIGAWLAKGLVDQLSLDSGHLATEYATWRIDAATAQRNQWIQVRARAWDAYAHIAAEDTGFAAPGGSRLTTEQATQTITDRIAAPLQDAAAGTITLWTRWQDAQGRVSRVYGEKWAANPTWDQLKKLTSIRPRLATLYDPATPEVDVATDLRNLSEVFGQLYIRTV</sequence>
<protein>
    <submittedName>
        <fullName evidence="2">Uncharacterized protein</fullName>
    </submittedName>
</protein>
<dbReference type="EMBL" id="JAPNUD010000059">
    <property type="protein sequence ID" value="MDA0643122.1"/>
    <property type="molecule type" value="Genomic_DNA"/>
</dbReference>
<feature type="compositionally biased region" description="Acidic residues" evidence="1">
    <location>
        <begin position="83"/>
        <end position="93"/>
    </location>
</feature>